<sequence length="75" mass="8477">VHELLPPNTEPTLPFRPMSVRMPSTHLQPEWGIGTSQSLHNPHRSPKSLTDEEGKLACSHFRCNTASLSIFHEFD</sequence>
<evidence type="ECO:0000313" key="3">
    <source>
        <dbReference type="Proteomes" id="UP001476798"/>
    </source>
</evidence>
<dbReference type="Proteomes" id="UP001476798">
    <property type="component" value="Unassembled WGS sequence"/>
</dbReference>
<comment type="caution">
    <text evidence="2">The sequence shown here is derived from an EMBL/GenBank/DDBJ whole genome shotgun (WGS) entry which is preliminary data.</text>
</comment>
<evidence type="ECO:0000313" key="2">
    <source>
        <dbReference type="EMBL" id="MEQ2179848.1"/>
    </source>
</evidence>
<evidence type="ECO:0008006" key="4">
    <source>
        <dbReference type="Google" id="ProtNLM"/>
    </source>
</evidence>
<organism evidence="2 3">
    <name type="scientific">Goodea atripinnis</name>
    <dbReference type="NCBI Taxonomy" id="208336"/>
    <lineage>
        <taxon>Eukaryota</taxon>
        <taxon>Metazoa</taxon>
        <taxon>Chordata</taxon>
        <taxon>Craniata</taxon>
        <taxon>Vertebrata</taxon>
        <taxon>Euteleostomi</taxon>
        <taxon>Actinopterygii</taxon>
        <taxon>Neopterygii</taxon>
        <taxon>Teleostei</taxon>
        <taxon>Neoteleostei</taxon>
        <taxon>Acanthomorphata</taxon>
        <taxon>Ovalentaria</taxon>
        <taxon>Atherinomorphae</taxon>
        <taxon>Cyprinodontiformes</taxon>
        <taxon>Goodeidae</taxon>
        <taxon>Goodea</taxon>
    </lineage>
</organism>
<feature type="region of interest" description="Disordered" evidence="1">
    <location>
        <begin position="1"/>
        <end position="20"/>
    </location>
</feature>
<proteinExistence type="predicted"/>
<name>A0ABV0P8U0_9TELE</name>
<feature type="region of interest" description="Disordered" evidence="1">
    <location>
        <begin position="25"/>
        <end position="51"/>
    </location>
</feature>
<gene>
    <name evidence="2" type="ORF">GOODEAATRI_029392</name>
</gene>
<feature type="compositionally biased region" description="Low complexity" evidence="1">
    <location>
        <begin position="1"/>
        <end position="13"/>
    </location>
</feature>
<dbReference type="EMBL" id="JAHRIO010064299">
    <property type="protein sequence ID" value="MEQ2179848.1"/>
    <property type="molecule type" value="Genomic_DNA"/>
</dbReference>
<accession>A0ABV0P8U0</accession>
<reference evidence="2 3" key="1">
    <citation type="submission" date="2021-06" db="EMBL/GenBank/DDBJ databases">
        <authorList>
            <person name="Palmer J.M."/>
        </authorList>
    </citation>
    <scope>NUCLEOTIDE SEQUENCE [LARGE SCALE GENOMIC DNA]</scope>
    <source>
        <strain evidence="2 3">GA_2019</strain>
        <tissue evidence="2">Muscle</tissue>
    </source>
</reference>
<feature type="non-terminal residue" evidence="2">
    <location>
        <position position="1"/>
    </location>
</feature>
<evidence type="ECO:0000256" key="1">
    <source>
        <dbReference type="SAM" id="MobiDB-lite"/>
    </source>
</evidence>
<protein>
    <recommendedName>
        <fullName evidence="4">Prolactin receptor</fullName>
    </recommendedName>
</protein>
<keyword evidence="3" id="KW-1185">Reference proteome</keyword>